<proteinExistence type="predicted"/>
<feature type="compositionally biased region" description="Pro residues" evidence="2">
    <location>
        <begin position="1"/>
        <end position="12"/>
    </location>
</feature>
<evidence type="ECO:0000256" key="1">
    <source>
        <dbReference type="SAM" id="Coils"/>
    </source>
</evidence>
<organism evidence="3 4">
    <name type="scientific">Corynebacterium renale</name>
    <dbReference type="NCBI Taxonomy" id="1724"/>
    <lineage>
        <taxon>Bacteria</taxon>
        <taxon>Bacillati</taxon>
        <taxon>Actinomycetota</taxon>
        <taxon>Actinomycetes</taxon>
        <taxon>Mycobacteriales</taxon>
        <taxon>Corynebacteriaceae</taxon>
        <taxon>Corynebacterium</taxon>
    </lineage>
</organism>
<feature type="coiled-coil region" evidence="1">
    <location>
        <begin position="235"/>
        <end position="262"/>
    </location>
</feature>
<dbReference type="STRING" id="1724.GCA_001044175_01025"/>
<dbReference type="AlphaFoldDB" id="A0A2A9DRF0"/>
<dbReference type="EMBL" id="PDJF01000001">
    <property type="protein sequence ID" value="PFG28552.1"/>
    <property type="molecule type" value="Genomic_DNA"/>
</dbReference>
<reference evidence="3 4" key="1">
    <citation type="submission" date="2017-10" db="EMBL/GenBank/DDBJ databases">
        <title>Sequencing the genomes of 1000 actinobacteria strains.</title>
        <authorList>
            <person name="Klenk H.-P."/>
        </authorList>
    </citation>
    <scope>NUCLEOTIDE SEQUENCE [LARGE SCALE GENOMIC DNA]</scope>
    <source>
        <strain evidence="3 4">DSM 20688</strain>
    </source>
</reference>
<keyword evidence="4" id="KW-1185">Reference proteome</keyword>
<dbReference type="RefSeq" id="WP_098389163.1">
    <property type="nucleotide sequence ID" value="NZ_LS483464.1"/>
</dbReference>
<protein>
    <submittedName>
        <fullName evidence="3">Uncharacterized protein DUF349</fullName>
    </submittedName>
</protein>
<feature type="region of interest" description="Disordered" evidence="2">
    <location>
        <begin position="1"/>
        <end position="58"/>
    </location>
</feature>
<dbReference type="InterPro" id="IPR007139">
    <property type="entry name" value="DUF349"/>
</dbReference>
<evidence type="ECO:0000313" key="3">
    <source>
        <dbReference type="EMBL" id="PFG28552.1"/>
    </source>
</evidence>
<dbReference type="Proteomes" id="UP000221653">
    <property type="component" value="Unassembled WGS sequence"/>
</dbReference>
<comment type="caution">
    <text evidence="3">The sequence shown here is derived from an EMBL/GenBank/DDBJ whole genome shotgun (WGS) entry which is preliminary data.</text>
</comment>
<gene>
    <name evidence="3" type="ORF">ATK06_1664</name>
</gene>
<feature type="compositionally biased region" description="Low complexity" evidence="2">
    <location>
        <begin position="32"/>
        <end position="43"/>
    </location>
</feature>
<keyword evidence="1" id="KW-0175">Coiled coil</keyword>
<evidence type="ECO:0000313" key="4">
    <source>
        <dbReference type="Proteomes" id="UP000221653"/>
    </source>
</evidence>
<name>A0A2A9DRF0_9CORY</name>
<sequence length="451" mass="50327">MSTTPNPSPRSIPTPGQLAGKKPGVSGNSPRTTPTPGTVAAAGHRQKDPKSFGRVDTDGRVFLTTSDGEREIAQWKAGSPEEGLAHYAERYTDLVTDVALLESRLTAHPADAPHLRESAQTLLAELPTAAVVGDVDALQKRLSTFIARTQAAESQVKEDKAAALDKAIARKEAIISEAKDIADNATNWKEAGDRMSALLDEWRTIRTIPKKKDDELWKQYSRARDAFNRRRGSHFADLDKQRAAAKKRKEELIEQAEALQDSTEWGETARAMSGLMREWKKAGRAPRDVDDALWKRFKAAQDAFFAARHADAAARDAEFESHAQAKDALLAEYEPLIDPAANLGQARTKLNELREKWEEIGYVPRAKMREYEDKISAIEKRVEDAEKSQWRRTDPEAQARADQFTKRANELREQADEADAKGNTKKAAELRAQAEQWEQWSNAAHSAIEDR</sequence>
<feature type="compositionally biased region" description="Basic and acidic residues" evidence="2">
    <location>
        <begin position="45"/>
        <end position="58"/>
    </location>
</feature>
<feature type="region of interest" description="Disordered" evidence="2">
    <location>
        <begin position="383"/>
        <end position="451"/>
    </location>
</feature>
<dbReference type="OrthoDB" id="5422202at2"/>
<feature type="compositionally biased region" description="Basic and acidic residues" evidence="2">
    <location>
        <begin position="383"/>
        <end position="429"/>
    </location>
</feature>
<dbReference type="Pfam" id="PF03993">
    <property type="entry name" value="DUF349"/>
    <property type="match status" value="3"/>
</dbReference>
<accession>A0A2A9DRF0</accession>
<evidence type="ECO:0000256" key="2">
    <source>
        <dbReference type="SAM" id="MobiDB-lite"/>
    </source>
</evidence>